<protein>
    <submittedName>
        <fullName evidence="1">Uncharacterized protein</fullName>
    </submittedName>
</protein>
<keyword evidence="2" id="KW-1185">Reference proteome</keyword>
<accession>A0A9W4DKA7</accession>
<dbReference type="Proteomes" id="UP001152519">
    <property type="component" value="Unassembled WGS sequence"/>
</dbReference>
<evidence type="ECO:0000313" key="1">
    <source>
        <dbReference type="EMBL" id="CAG6392986.1"/>
    </source>
</evidence>
<organism evidence="1 2">
    <name type="scientific">Actinacidiphila cocklensis</name>
    <dbReference type="NCBI Taxonomy" id="887465"/>
    <lineage>
        <taxon>Bacteria</taxon>
        <taxon>Bacillati</taxon>
        <taxon>Actinomycetota</taxon>
        <taxon>Actinomycetes</taxon>
        <taxon>Kitasatosporales</taxon>
        <taxon>Streptomycetaceae</taxon>
        <taxon>Actinacidiphila</taxon>
    </lineage>
</organism>
<proteinExistence type="predicted"/>
<sequence>MRRVWCRPPARSPARNTFSFCFKHLFETRSAGSPLGTHGRLRRVPAPFRVIRNSPRERPHETNS</sequence>
<gene>
    <name evidence="1" type="ORF">SCOCK_20017</name>
</gene>
<comment type="caution">
    <text evidence="1">The sequence shown here is derived from an EMBL/GenBank/DDBJ whole genome shotgun (WGS) entry which is preliminary data.</text>
</comment>
<evidence type="ECO:0000313" key="2">
    <source>
        <dbReference type="Proteomes" id="UP001152519"/>
    </source>
</evidence>
<dbReference type="AlphaFoldDB" id="A0A9W4DKA7"/>
<name>A0A9W4DKA7_9ACTN</name>
<reference evidence="1" key="1">
    <citation type="submission" date="2021-05" db="EMBL/GenBank/DDBJ databases">
        <authorList>
            <person name="Arsene-Ploetze F."/>
        </authorList>
    </citation>
    <scope>NUCLEOTIDE SEQUENCE</scope>
    <source>
        <strain evidence="1">DSM 42138</strain>
    </source>
</reference>
<dbReference type="EMBL" id="CAJSLV010000048">
    <property type="protein sequence ID" value="CAG6392986.1"/>
    <property type="molecule type" value="Genomic_DNA"/>
</dbReference>